<dbReference type="Proteomes" id="UP000821865">
    <property type="component" value="Chromosome 7"/>
</dbReference>
<proteinExistence type="predicted"/>
<sequence>MENTQHSETRAKAKGLLAQLESFEFQFLMKMAHPVLQMVLKGVKNLQDALKEMRLDESPNSNVFQGATEIFQTRGISIPAVRQRKVSRRADVNFAHPLQRRMQPNLSKATGDRRPTPHEAEPAPPRSHQQTSTGNKPSSSDVPHMQHSYQENQSPGSKHVHHPTKFINQGLVGSSQSQHFAASPRRAYEHVLQEFRSFMEENSLSQMAAQFQLIHQLQEQIAGNRRYTETAIASIRRQIQGKRGKRMATKGPADVQGSDKYSTQQWLQK</sequence>
<gene>
    <name evidence="1" type="ORF">HPB49_009924</name>
</gene>
<keyword evidence="2" id="KW-1185">Reference proteome</keyword>
<accession>A0ACB8CEH8</accession>
<organism evidence="1 2">
    <name type="scientific">Dermacentor silvarum</name>
    <name type="common">Tick</name>
    <dbReference type="NCBI Taxonomy" id="543639"/>
    <lineage>
        <taxon>Eukaryota</taxon>
        <taxon>Metazoa</taxon>
        <taxon>Ecdysozoa</taxon>
        <taxon>Arthropoda</taxon>
        <taxon>Chelicerata</taxon>
        <taxon>Arachnida</taxon>
        <taxon>Acari</taxon>
        <taxon>Parasitiformes</taxon>
        <taxon>Ixodida</taxon>
        <taxon>Ixodoidea</taxon>
        <taxon>Ixodidae</taxon>
        <taxon>Rhipicephalinae</taxon>
        <taxon>Dermacentor</taxon>
    </lineage>
</organism>
<evidence type="ECO:0000313" key="1">
    <source>
        <dbReference type="EMBL" id="KAH7941082.1"/>
    </source>
</evidence>
<name>A0ACB8CEH8_DERSI</name>
<comment type="caution">
    <text evidence="1">The sequence shown here is derived from an EMBL/GenBank/DDBJ whole genome shotgun (WGS) entry which is preliminary data.</text>
</comment>
<dbReference type="EMBL" id="CM023476">
    <property type="protein sequence ID" value="KAH7941082.1"/>
    <property type="molecule type" value="Genomic_DNA"/>
</dbReference>
<reference evidence="1" key="1">
    <citation type="submission" date="2020-05" db="EMBL/GenBank/DDBJ databases">
        <title>Large-scale comparative analyses of tick genomes elucidate their genetic diversity and vector capacities.</title>
        <authorList>
            <person name="Jia N."/>
            <person name="Wang J."/>
            <person name="Shi W."/>
            <person name="Du L."/>
            <person name="Sun Y."/>
            <person name="Zhan W."/>
            <person name="Jiang J."/>
            <person name="Wang Q."/>
            <person name="Zhang B."/>
            <person name="Ji P."/>
            <person name="Sakyi L.B."/>
            <person name="Cui X."/>
            <person name="Yuan T."/>
            <person name="Jiang B."/>
            <person name="Yang W."/>
            <person name="Lam T.T.-Y."/>
            <person name="Chang Q."/>
            <person name="Ding S."/>
            <person name="Wang X."/>
            <person name="Zhu J."/>
            <person name="Ruan X."/>
            <person name="Zhao L."/>
            <person name="Wei J."/>
            <person name="Que T."/>
            <person name="Du C."/>
            <person name="Cheng J."/>
            <person name="Dai P."/>
            <person name="Han X."/>
            <person name="Huang E."/>
            <person name="Gao Y."/>
            <person name="Liu J."/>
            <person name="Shao H."/>
            <person name="Ye R."/>
            <person name="Li L."/>
            <person name="Wei W."/>
            <person name="Wang X."/>
            <person name="Wang C."/>
            <person name="Yang T."/>
            <person name="Huo Q."/>
            <person name="Li W."/>
            <person name="Guo W."/>
            <person name="Chen H."/>
            <person name="Zhou L."/>
            <person name="Ni X."/>
            <person name="Tian J."/>
            <person name="Zhou Y."/>
            <person name="Sheng Y."/>
            <person name="Liu T."/>
            <person name="Pan Y."/>
            <person name="Xia L."/>
            <person name="Li J."/>
            <person name="Zhao F."/>
            <person name="Cao W."/>
        </authorList>
    </citation>
    <scope>NUCLEOTIDE SEQUENCE</scope>
    <source>
        <strain evidence="1">Dsil-2018</strain>
    </source>
</reference>
<evidence type="ECO:0000313" key="2">
    <source>
        <dbReference type="Proteomes" id="UP000821865"/>
    </source>
</evidence>
<protein>
    <submittedName>
        <fullName evidence="1">Uncharacterized protein</fullName>
    </submittedName>
</protein>